<accession>A0A4R3MJI9</accession>
<dbReference type="EMBL" id="SMAL01000005">
    <property type="protein sequence ID" value="TCT14569.1"/>
    <property type="molecule type" value="Genomic_DNA"/>
</dbReference>
<dbReference type="AlphaFoldDB" id="A0A4R3MJI9"/>
<gene>
    <name evidence="1" type="ORF">EDC18_10550</name>
</gene>
<proteinExistence type="predicted"/>
<keyword evidence="2" id="KW-1185">Reference proteome</keyword>
<name>A0A4R3MJI9_9FIRM</name>
<dbReference type="Proteomes" id="UP000294902">
    <property type="component" value="Unassembled WGS sequence"/>
</dbReference>
<reference evidence="1 2" key="1">
    <citation type="submission" date="2019-03" db="EMBL/GenBank/DDBJ databases">
        <title>Genomic Encyclopedia of Type Strains, Phase IV (KMG-IV): sequencing the most valuable type-strain genomes for metagenomic binning, comparative biology and taxonomic classification.</title>
        <authorList>
            <person name="Goeker M."/>
        </authorList>
    </citation>
    <scope>NUCLEOTIDE SEQUENCE [LARGE SCALE GENOMIC DNA]</scope>
    <source>
        <strain evidence="1 2">DSM 24629</strain>
    </source>
</reference>
<organism evidence="1 2">
    <name type="scientific">Natranaerovirga pectinivora</name>
    <dbReference type="NCBI Taxonomy" id="682400"/>
    <lineage>
        <taxon>Bacteria</taxon>
        <taxon>Bacillati</taxon>
        <taxon>Bacillota</taxon>
        <taxon>Clostridia</taxon>
        <taxon>Lachnospirales</taxon>
        <taxon>Natranaerovirgaceae</taxon>
        <taxon>Natranaerovirga</taxon>
    </lineage>
</organism>
<comment type="caution">
    <text evidence="1">The sequence shown here is derived from an EMBL/GenBank/DDBJ whole genome shotgun (WGS) entry which is preliminary data.</text>
</comment>
<protein>
    <submittedName>
        <fullName evidence="1">Uncharacterized protein</fullName>
    </submittedName>
</protein>
<evidence type="ECO:0000313" key="1">
    <source>
        <dbReference type="EMBL" id="TCT14569.1"/>
    </source>
</evidence>
<sequence length="348" mass="40866">MAVGKIETFESPELIYNFTGDWLRTTQRAYQGSFSYGSRSIGHSQETNAYLTIHTDYIEFYWYVSSEGGYDFFEFYIDGEIKIRASGTSNTWTKFSENLPRRAYTFRWRYVKDGSVSRGDDRAYIDNLFINEGEKRYFIEDENVLKVWSETQEKYMPVINDEAKTLTANDLSEEVFLHYGMEEIVPRKEGLVDSQPRIHFYTDEGKAVENPSNYRLKLKEMVSSLPKVVWENVGRTLEEKIESIMIEDTVSNNSTIHYALSKDKETWYVYDQELEQWEVVDISNELDFAIKGLRSSDFQMIQKEAYEALFQKGDSLYMAYRFYKVGATDECKFISIRINYVEPITKVV</sequence>
<evidence type="ECO:0000313" key="2">
    <source>
        <dbReference type="Proteomes" id="UP000294902"/>
    </source>
</evidence>